<feature type="region of interest" description="Disordered" evidence="1">
    <location>
        <begin position="14"/>
        <end position="39"/>
    </location>
</feature>
<comment type="caution">
    <text evidence="3">The sequence shown here is derived from an EMBL/GenBank/DDBJ whole genome shotgun (WGS) entry which is preliminary data.</text>
</comment>
<feature type="region of interest" description="Disordered" evidence="1">
    <location>
        <begin position="243"/>
        <end position="282"/>
    </location>
</feature>
<feature type="compositionally biased region" description="Polar residues" evidence="1">
    <location>
        <begin position="256"/>
        <end position="272"/>
    </location>
</feature>
<reference evidence="3 4" key="1">
    <citation type="submission" date="2018-11" db="EMBL/GenBank/DDBJ databases">
        <title>Sequencing the genomes of 1000 actinobacteria strains.</title>
        <authorList>
            <person name="Klenk H.-P."/>
        </authorList>
    </citation>
    <scope>NUCLEOTIDE SEQUENCE [LARGE SCALE GENOMIC DNA]</scope>
    <source>
        <strain evidence="3 4">DSM 44781</strain>
    </source>
</reference>
<keyword evidence="4" id="KW-1185">Reference proteome</keyword>
<gene>
    <name evidence="3" type="ORF">EDD38_3113</name>
</gene>
<dbReference type="CDD" id="cd03364">
    <property type="entry name" value="TOPRIM_DnaG_primases"/>
    <property type="match status" value="1"/>
</dbReference>
<sequence length="774" mass="82976">MLNALDRVHDALAAAGSRSDHTGRSWQCPAHDDNAPSLSVGRGTKGADVVLHCHAGCPTEDVVAALGLTLADLYDEPREKRNDRPVKVAEYPYCDENGVLLYTVVRYAPKTFRQYAADGTPSIKGVRRVPYRLPQVRAEAAAGGTVLVVEGEKDVDNLAAAGVVATCNSGGAGKWTDDHTRHLRGADEIVVVADRDEPGRAHAAQVADSLQRAGIRYRVVEPGAGKDISDHLAAGLGFADLAPAESRPANPRIPAPSQSADHQSHSGISGMQSDDGGWDEPIPLEARPLPAFPVEHLGPLGEFVTANAASLQVPPDLVAFAALATISTATGGRRRVRVKADWHESLALYLVALADSSEKKTPALNAAAAPLREIEDGLIEAARPHIESLAQEIRITQGQMAKAEQKAAGDKPENALADAEAAREKLLQLGDEPELPRLLIRDATLEAIAKVMAGQGGRIGLLASEGGLIKVAGGLYGNNGKANTDLLLEAYTGSPYTIDRTGRTSARMSSTFLALGLIVQPGVFAGIEKKNPEFRENGLLGRFLYGKPAATDEDTFDSPPVPPAVSDAYAKRIRALVERVWNRSEILTLDLDPDARALFGEFYNGFAKRRKPGGDLHEVADWAGKFRGQLIRVAACLTIYDNPEATAISLDRMAAVLAMAPYFIAHAKAVFDLMGADGEGRRGPLRDVLAWLRSRPEPTAPFTARQAWQALKGRKWAGEMDDMTAVLAELEDHGWIAFTPPPDRPAGARGRKPSPAFDVHPWIRTSPTRQQETP</sequence>
<organism evidence="3 4">
    <name type="scientific">Kitasatospora cineracea</name>
    <dbReference type="NCBI Taxonomy" id="88074"/>
    <lineage>
        <taxon>Bacteria</taxon>
        <taxon>Bacillati</taxon>
        <taxon>Actinomycetota</taxon>
        <taxon>Actinomycetes</taxon>
        <taxon>Kitasatosporales</taxon>
        <taxon>Streptomycetaceae</taxon>
        <taxon>Kitasatospora</taxon>
    </lineage>
</organism>
<dbReference type="Gene3D" id="3.40.1360.10">
    <property type="match status" value="1"/>
</dbReference>
<dbReference type="InterPro" id="IPR025048">
    <property type="entry name" value="DUF3987"/>
</dbReference>
<dbReference type="AlphaFoldDB" id="A0A3N4S1Z5"/>
<dbReference type="RefSeq" id="WP_244259906.1">
    <property type="nucleotide sequence ID" value="NZ_RKQG01000001.1"/>
</dbReference>
<accession>A0A3N4S1Z5</accession>
<evidence type="ECO:0000313" key="4">
    <source>
        <dbReference type="Proteomes" id="UP000266906"/>
    </source>
</evidence>
<feature type="domain" description="Toprim" evidence="2">
    <location>
        <begin position="158"/>
        <end position="233"/>
    </location>
</feature>
<feature type="compositionally biased region" description="Polar residues" evidence="1">
    <location>
        <begin position="765"/>
        <end position="774"/>
    </location>
</feature>
<feature type="region of interest" description="Disordered" evidence="1">
    <location>
        <begin position="741"/>
        <end position="774"/>
    </location>
</feature>
<protein>
    <submittedName>
        <fullName evidence="3">Toprim domain-containing protein</fullName>
    </submittedName>
</protein>
<evidence type="ECO:0000259" key="2">
    <source>
        <dbReference type="Pfam" id="PF13362"/>
    </source>
</evidence>
<evidence type="ECO:0000256" key="1">
    <source>
        <dbReference type="SAM" id="MobiDB-lite"/>
    </source>
</evidence>
<dbReference type="Pfam" id="PF13362">
    <property type="entry name" value="Toprim_3"/>
    <property type="match status" value="1"/>
</dbReference>
<dbReference type="InterPro" id="IPR006171">
    <property type="entry name" value="TOPRIM_dom"/>
</dbReference>
<dbReference type="EMBL" id="RKQG01000001">
    <property type="protein sequence ID" value="RPE34777.1"/>
    <property type="molecule type" value="Genomic_DNA"/>
</dbReference>
<proteinExistence type="predicted"/>
<dbReference type="InterPro" id="IPR034151">
    <property type="entry name" value="TOPRIM_DnaG_bac"/>
</dbReference>
<dbReference type="SUPFAM" id="SSF56731">
    <property type="entry name" value="DNA primase core"/>
    <property type="match status" value="1"/>
</dbReference>
<evidence type="ECO:0000313" key="3">
    <source>
        <dbReference type="EMBL" id="RPE34777.1"/>
    </source>
</evidence>
<name>A0A3N4S1Z5_9ACTN</name>
<dbReference type="Proteomes" id="UP000266906">
    <property type="component" value="Unassembled WGS sequence"/>
</dbReference>
<dbReference type="Pfam" id="PF13148">
    <property type="entry name" value="DUF3987"/>
    <property type="match status" value="1"/>
</dbReference>